<feature type="compositionally biased region" description="Polar residues" evidence="2">
    <location>
        <begin position="1"/>
        <end position="10"/>
    </location>
</feature>
<keyword evidence="1" id="KW-0238">DNA-binding</keyword>
<accession>S8CVV3</accession>
<dbReference type="PANTHER" id="PTHR45844:SF2">
    <property type="entry name" value="TRANSCRIPTION FACTOR BHLH30"/>
    <property type="match status" value="1"/>
</dbReference>
<comment type="caution">
    <text evidence="3">The sequence shown here is derived from an EMBL/GenBank/DDBJ whole genome shotgun (WGS) entry which is preliminary data.</text>
</comment>
<feature type="region of interest" description="Disordered" evidence="2">
    <location>
        <begin position="1"/>
        <end position="29"/>
    </location>
</feature>
<proteinExistence type="predicted"/>
<gene>
    <name evidence="3" type="ORF">M569_03228</name>
</gene>
<evidence type="ECO:0000256" key="2">
    <source>
        <dbReference type="SAM" id="MobiDB-lite"/>
    </source>
</evidence>
<keyword evidence="4" id="KW-1185">Reference proteome</keyword>
<organism evidence="3 4">
    <name type="scientific">Genlisea aurea</name>
    <dbReference type="NCBI Taxonomy" id="192259"/>
    <lineage>
        <taxon>Eukaryota</taxon>
        <taxon>Viridiplantae</taxon>
        <taxon>Streptophyta</taxon>
        <taxon>Embryophyta</taxon>
        <taxon>Tracheophyta</taxon>
        <taxon>Spermatophyta</taxon>
        <taxon>Magnoliopsida</taxon>
        <taxon>eudicotyledons</taxon>
        <taxon>Gunneridae</taxon>
        <taxon>Pentapetalae</taxon>
        <taxon>asterids</taxon>
        <taxon>lamiids</taxon>
        <taxon>Lamiales</taxon>
        <taxon>Lentibulariaceae</taxon>
        <taxon>Genlisea</taxon>
    </lineage>
</organism>
<dbReference type="GO" id="GO:0003677">
    <property type="term" value="F:DNA binding"/>
    <property type="evidence" value="ECO:0007669"/>
    <property type="project" value="UniProtKB-KW"/>
</dbReference>
<protein>
    <recommendedName>
        <fullName evidence="5">ACT domain-containing protein</fullName>
    </recommendedName>
</protein>
<dbReference type="InterPro" id="IPR045847">
    <property type="entry name" value="AIG1-like"/>
</dbReference>
<evidence type="ECO:0000256" key="1">
    <source>
        <dbReference type="ARBA" id="ARBA00023125"/>
    </source>
</evidence>
<name>S8CVV3_9LAMI</name>
<evidence type="ECO:0000313" key="4">
    <source>
        <dbReference type="Proteomes" id="UP000015453"/>
    </source>
</evidence>
<dbReference type="PANTHER" id="PTHR45844">
    <property type="entry name" value="TRANSCRIPTION FACTOR BHLH30"/>
    <property type="match status" value="1"/>
</dbReference>
<evidence type="ECO:0008006" key="5">
    <source>
        <dbReference type="Google" id="ProtNLM"/>
    </source>
</evidence>
<evidence type="ECO:0000313" key="3">
    <source>
        <dbReference type="EMBL" id="EPS71534.1"/>
    </source>
</evidence>
<sequence>MEDENSSGNHRQAERRRRKLIPMSDKGQGKPWIWCEDRAESIRVSICCEDRADLFGNLNAEVKSLGLIVEAGEVTGVGGRMRSSFLLRSEQQQKQDPSLFNQSLKSKLNRLVFISSVSDKNHIAGSRFFQ</sequence>
<dbReference type="Proteomes" id="UP000015453">
    <property type="component" value="Unassembled WGS sequence"/>
</dbReference>
<dbReference type="GO" id="GO:0003700">
    <property type="term" value="F:DNA-binding transcription factor activity"/>
    <property type="evidence" value="ECO:0007669"/>
    <property type="project" value="InterPro"/>
</dbReference>
<dbReference type="AlphaFoldDB" id="S8CVV3"/>
<dbReference type="EMBL" id="AUSU01001224">
    <property type="protein sequence ID" value="EPS71534.1"/>
    <property type="molecule type" value="Genomic_DNA"/>
</dbReference>
<reference evidence="3 4" key="1">
    <citation type="journal article" date="2013" name="BMC Genomics">
        <title>The miniature genome of a carnivorous plant Genlisea aurea contains a low number of genes and short non-coding sequences.</title>
        <authorList>
            <person name="Leushkin E.V."/>
            <person name="Sutormin R.A."/>
            <person name="Nabieva E.R."/>
            <person name="Penin A.A."/>
            <person name="Kondrashov A.S."/>
            <person name="Logacheva M.D."/>
        </authorList>
    </citation>
    <scope>NUCLEOTIDE SEQUENCE [LARGE SCALE GENOMIC DNA]</scope>
</reference>
<dbReference type="OrthoDB" id="71302at2759"/>